<reference evidence="1 2" key="1">
    <citation type="submission" date="2016-10" db="EMBL/GenBank/DDBJ databases">
        <authorList>
            <person name="de Groot N.N."/>
        </authorList>
    </citation>
    <scope>NUCLEOTIDE SEQUENCE [LARGE SCALE GENOMIC DNA]</scope>
    <source>
        <strain evidence="1 2">KHGC13</strain>
    </source>
</reference>
<dbReference type="Proteomes" id="UP000198817">
    <property type="component" value="Unassembled WGS sequence"/>
</dbReference>
<dbReference type="CDD" id="cd00090">
    <property type="entry name" value="HTH_ARSR"/>
    <property type="match status" value="1"/>
</dbReference>
<protein>
    <submittedName>
        <fullName evidence="1">RecA-family ATPase</fullName>
    </submittedName>
</protein>
<dbReference type="Gene3D" id="3.40.50.300">
    <property type="entry name" value="P-loop containing nucleotide triphosphate hydrolases"/>
    <property type="match status" value="1"/>
</dbReference>
<dbReference type="STRING" id="155865.SAMN05216515_1523"/>
<gene>
    <name evidence="1" type="ORF">SAMN05216508_1508</name>
</gene>
<name>A0A1I7IJT6_9FIRM</name>
<dbReference type="Pfam" id="PF13481">
    <property type="entry name" value="AAA_25"/>
    <property type="match status" value="1"/>
</dbReference>
<keyword evidence="2" id="KW-1185">Reference proteome</keyword>
<dbReference type="RefSeq" id="WP_090472295.1">
    <property type="nucleotide sequence ID" value="NZ_FOWF01000052.1"/>
</dbReference>
<organism evidence="1 2">
    <name type="scientific">Eubacterium pyruvativorans</name>
    <dbReference type="NCBI Taxonomy" id="155865"/>
    <lineage>
        <taxon>Bacteria</taxon>
        <taxon>Bacillati</taxon>
        <taxon>Bacillota</taxon>
        <taxon>Clostridia</taxon>
        <taxon>Eubacteriales</taxon>
        <taxon>Eubacteriaceae</taxon>
        <taxon>Eubacterium</taxon>
    </lineage>
</organism>
<accession>A0A1I7IJT6</accession>
<dbReference type="EMBL" id="FPBT01000050">
    <property type="protein sequence ID" value="SFU73197.1"/>
    <property type="molecule type" value="Genomic_DNA"/>
</dbReference>
<sequence length="339" mass="37293">MEQRNNLTPAPLEMFTAADVEPKEVKWLWKPYIPFGKVTAIQGDSGDGKSTFALNLAAILTRGDTLPFTEESHEPMRVIYLNSEDDADDTVVPRFIKAGGIRSHLVFISEKKQRLNFSDKRIRQAIESSGARACIIDPVAAYLGQDVSMNLANEVRPRYDSLITVARETGCAVIPIAHMNKAEGMKANARMNGSVDFVAAPRSVLTIGRPPGDEDPDHRVMAHSKCNLARLGPSILFSVSDGVVEFIDTIDITADQLVKALGSGKVGETKQAVARRELLDMLSKGPMAQREIMERMSELGISQRTCELAKAKLPIKTHRIGMLSYWELADRPDGNDATM</sequence>
<evidence type="ECO:0000313" key="2">
    <source>
        <dbReference type="Proteomes" id="UP000198817"/>
    </source>
</evidence>
<evidence type="ECO:0000313" key="1">
    <source>
        <dbReference type="EMBL" id="SFU73197.1"/>
    </source>
</evidence>
<dbReference type="AlphaFoldDB" id="A0A1I7IJT6"/>
<dbReference type="InterPro" id="IPR011991">
    <property type="entry name" value="ArsR-like_HTH"/>
</dbReference>
<dbReference type="SUPFAM" id="SSF52540">
    <property type="entry name" value="P-loop containing nucleoside triphosphate hydrolases"/>
    <property type="match status" value="1"/>
</dbReference>
<dbReference type="InterPro" id="IPR027417">
    <property type="entry name" value="P-loop_NTPase"/>
</dbReference>
<dbReference type="OrthoDB" id="9802530at2"/>
<proteinExistence type="predicted"/>